<dbReference type="SUPFAM" id="SSF57667">
    <property type="entry name" value="beta-beta-alpha zinc fingers"/>
    <property type="match status" value="3"/>
</dbReference>
<evidence type="ECO:0000256" key="3">
    <source>
        <dbReference type="ARBA" id="ARBA00022833"/>
    </source>
</evidence>
<dbReference type="Proteomes" id="UP000595437">
    <property type="component" value="Chromosome 3"/>
</dbReference>
<dbReference type="AlphaFoldDB" id="A0A7T8HMT0"/>
<keyword evidence="2 4" id="KW-0863">Zinc-finger</keyword>
<dbReference type="InterPro" id="IPR013087">
    <property type="entry name" value="Znf_C2H2_type"/>
</dbReference>
<dbReference type="GO" id="GO:0008270">
    <property type="term" value="F:zinc ion binding"/>
    <property type="evidence" value="ECO:0007669"/>
    <property type="project" value="UniProtKB-KW"/>
</dbReference>
<dbReference type="Gene3D" id="3.30.160.60">
    <property type="entry name" value="Classic Zinc Finger"/>
    <property type="match status" value="1"/>
</dbReference>
<evidence type="ECO:0000259" key="5">
    <source>
        <dbReference type="PROSITE" id="PS50157"/>
    </source>
</evidence>
<dbReference type="OrthoDB" id="6277246at2759"/>
<proteinExistence type="predicted"/>
<dbReference type="GO" id="GO:0000978">
    <property type="term" value="F:RNA polymerase II cis-regulatory region sequence-specific DNA binding"/>
    <property type="evidence" value="ECO:0007669"/>
    <property type="project" value="TreeGrafter"/>
</dbReference>
<feature type="domain" description="C2H2-type" evidence="5">
    <location>
        <begin position="66"/>
        <end position="95"/>
    </location>
</feature>
<reference evidence="7" key="1">
    <citation type="submission" date="2021-01" db="EMBL/GenBank/DDBJ databases">
        <title>Caligus Genome Assembly.</title>
        <authorList>
            <person name="Gallardo-Escarate C."/>
        </authorList>
    </citation>
    <scope>NUCLEOTIDE SEQUENCE [LARGE SCALE GENOMIC DNA]</scope>
</reference>
<evidence type="ECO:0000313" key="6">
    <source>
        <dbReference type="EMBL" id="QQP52335.1"/>
    </source>
</evidence>
<dbReference type="PROSITE" id="PS00028">
    <property type="entry name" value="ZINC_FINGER_C2H2_1"/>
    <property type="match status" value="3"/>
</dbReference>
<gene>
    <name evidence="6" type="ORF">FKW44_004459</name>
</gene>
<feature type="domain" description="C2H2-type" evidence="5">
    <location>
        <begin position="96"/>
        <end position="118"/>
    </location>
</feature>
<keyword evidence="7" id="KW-1185">Reference proteome</keyword>
<protein>
    <submittedName>
        <fullName evidence="6">Zinc finger X-linked protein ZXDA/ZXDB</fullName>
    </submittedName>
</protein>
<accession>A0A7T8HMT0</accession>
<dbReference type="PANTHER" id="PTHR23235:SF120">
    <property type="entry name" value="KRUPPEL-LIKE FACTOR 15"/>
    <property type="match status" value="1"/>
</dbReference>
<evidence type="ECO:0000256" key="2">
    <source>
        <dbReference type="ARBA" id="ARBA00022771"/>
    </source>
</evidence>
<dbReference type="Pfam" id="PF00096">
    <property type="entry name" value="zf-C2H2"/>
    <property type="match status" value="2"/>
</dbReference>
<dbReference type="EMBL" id="CP045892">
    <property type="protein sequence ID" value="QQP52335.1"/>
    <property type="molecule type" value="Genomic_DNA"/>
</dbReference>
<dbReference type="GO" id="GO:0000981">
    <property type="term" value="F:DNA-binding transcription factor activity, RNA polymerase II-specific"/>
    <property type="evidence" value="ECO:0007669"/>
    <property type="project" value="TreeGrafter"/>
</dbReference>
<dbReference type="PROSITE" id="PS50157">
    <property type="entry name" value="ZINC_FINGER_C2H2_2"/>
    <property type="match status" value="3"/>
</dbReference>
<evidence type="ECO:0000313" key="7">
    <source>
        <dbReference type="Proteomes" id="UP000595437"/>
    </source>
</evidence>
<evidence type="ECO:0000256" key="1">
    <source>
        <dbReference type="ARBA" id="ARBA00022723"/>
    </source>
</evidence>
<dbReference type="PANTHER" id="PTHR23235">
    <property type="entry name" value="KRUEPPEL-LIKE TRANSCRIPTION FACTOR"/>
    <property type="match status" value="1"/>
</dbReference>
<sequence>MEKVEDASTASFIRHFHSRGIGIAALYRVQSSPRYWICPSSDCKKGFSKLSLLKVHLYEHYGIRPYECSVPGCKWSFKTPFKLKRHAKTHRQENAFLCQLCNTGFNSQRNLGLHLKYHEINTLHQRKVDMNFLL</sequence>
<dbReference type="FunFam" id="3.30.160.60:FF:000007">
    <property type="entry name" value="Basic krueppel-like factor 3"/>
    <property type="match status" value="1"/>
</dbReference>
<keyword evidence="3" id="KW-0862">Zinc</keyword>
<keyword evidence="1" id="KW-0479">Metal-binding</keyword>
<feature type="domain" description="C2H2-type" evidence="5">
    <location>
        <begin position="36"/>
        <end position="65"/>
    </location>
</feature>
<name>A0A7T8HMT0_CALRO</name>
<dbReference type="InterPro" id="IPR036236">
    <property type="entry name" value="Znf_C2H2_sf"/>
</dbReference>
<organism evidence="6 7">
    <name type="scientific">Caligus rogercresseyi</name>
    <name type="common">Sea louse</name>
    <dbReference type="NCBI Taxonomy" id="217165"/>
    <lineage>
        <taxon>Eukaryota</taxon>
        <taxon>Metazoa</taxon>
        <taxon>Ecdysozoa</taxon>
        <taxon>Arthropoda</taxon>
        <taxon>Crustacea</taxon>
        <taxon>Multicrustacea</taxon>
        <taxon>Hexanauplia</taxon>
        <taxon>Copepoda</taxon>
        <taxon>Siphonostomatoida</taxon>
        <taxon>Caligidae</taxon>
        <taxon>Caligus</taxon>
    </lineage>
</organism>
<evidence type="ECO:0000256" key="4">
    <source>
        <dbReference type="PROSITE-ProRule" id="PRU00042"/>
    </source>
</evidence>
<dbReference type="SMART" id="SM00355">
    <property type="entry name" value="ZnF_C2H2"/>
    <property type="match status" value="3"/>
</dbReference>